<dbReference type="SUPFAM" id="SSF52172">
    <property type="entry name" value="CheY-like"/>
    <property type="match status" value="1"/>
</dbReference>
<dbReference type="Gene3D" id="3.40.50.2300">
    <property type="match status" value="1"/>
</dbReference>
<evidence type="ECO:0000256" key="2">
    <source>
        <dbReference type="ARBA" id="ARBA00023125"/>
    </source>
</evidence>
<keyword evidence="3" id="KW-0804">Transcription</keyword>
<dbReference type="PROSITE" id="PS50043">
    <property type="entry name" value="HTH_LUXR_2"/>
    <property type="match status" value="1"/>
</dbReference>
<dbReference type="Pfam" id="PF00196">
    <property type="entry name" value="GerE"/>
    <property type="match status" value="1"/>
</dbReference>
<organism evidence="7 8">
    <name type="scientific">Agaribacillus aureus</name>
    <dbReference type="NCBI Taxonomy" id="3051825"/>
    <lineage>
        <taxon>Bacteria</taxon>
        <taxon>Pseudomonadati</taxon>
        <taxon>Bacteroidota</taxon>
        <taxon>Cytophagia</taxon>
        <taxon>Cytophagales</taxon>
        <taxon>Splendidivirgaceae</taxon>
        <taxon>Agaribacillus</taxon>
    </lineage>
</organism>
<evidence type="ECO:0000256" key="3">
    <source>
        <dbReference type="ARBA" id="ARBA00023163"/>
    </source>
</evidence>
<dbReference type="InterPro" id="IPR011006">
    <property type="entry name" value="CheY-like_superfamily"/>
</dbReference>
<dbReference type="PRINTS" id="PR00038">
    <property type="entry name" value="HTHLUXR"/>
</dbReference>
<accession>A0ABT8L021</accession>
<sequence>MESKENIRIMIIGDNQIFREGISRLLNHDVCIKVEAMVAKSPESLTKIKYYQPDFIVFNILSSDISALLLLTQILNDEPQINVLVIGFRLDSTFIKKLRALNIKGYIANDISGNHITRVIHAISQGKYFFDNRISNLNGAEKVYNNKNTDLPAESSLLSKREMEVLKLILDGYKSRQVATELSISIRTVQNHRAHIMKKLRVKNMLEMIKVVYKSNLLQ</sequence>
<feature type="domain" description="Response regulatory" evidence="6">
    <location>
        <begin position="8"/>
        <end position="124"/>
    </location>
</feature>
<comment type="caution">
    <text evidence="7">The sequence shown here is derived from an EMBL/GenBank/DDBJ whole genome shotgun (WGS) entry which is preliminary data.</text>
</comment>
<gene>
    <name evidence="7" type="ORF">QQ020_03455</name>
</gene>
<dbReference type="PROSITE" id="PS50110">
    <property type="entry name" value="RESPONSE_REGULATORY"/>
    <property type="match status" value="1"/>
</dbReference>
<comment type="caution">
    <text evidence="4">Lacks conserved residue(s) required for the propagation of feature annotation.</text>
</comment>
<dbReference type="CDD" id="cd06170">
    <property type="entry name" value="LuxR_C_like"/>
    <property type="match status" value="1"/>
</dbReference>
<evidence type="ECO:0000313" key="7">
    <source>
        <dbReference type="EMBL" id="MDN5211084.1"/>
    </source>
</evidence>
<dbReference type="InterPro" id="IPR001789">
    <property type="entry name" value="Sig_transdc_resp-reg_receiver"/>
</dbReference>
<dbReference type="PANTHER" id="PTHR44688">
    <property type="entry name" value="DNA-BINDING TRANSCRIPTIONAL ACTIVATOR DEVR_DOSR"/>
    <property type="match status" value="1"/>
</dbReference>
<name>A0ABT8L021_9BACT</name>
<dbReference type="InterPro" id="IPR000792">
    <property type="entry name" value="Tscrpt_reg_LuxR_C"/>
</dbReference>
<dbReference type="SMART" id="SM00421">
    <property type="entry name" value="HTH_LUXR"/>
    <property type="match status" value="1"/>
</dbReference>
<dbReference type="EMBL" id="JAUJEB010000001">
    <property type="protein sequence ID" value="MDN5211084.1"/>
    <property type="molecule type" value="Genomic_DNA"/>
</dbReference>
<keyword evidence="8" id="KW-1185">Reference proteome</keyword>
<evidence type="ECO:0000259" key="5">
    <source>
        <dbReference type="PROSITE" id="PS50043"/>
    </source>
</evidence>
<keyword evidence="2" id="KW-0238">DNA-binding</keyword>
<dbReference type="Proteomes" id="UP001172083">
    <property type="component" value="Unassembled WGS sequence"/>
</dbReference>
<dbReference type="PANTHER" id="PTHR44688:SF16">
    <property type="entry name" value="DNA-BINDING TRANSCRIPTIONAL ACTIVATOR DEVR_DOSR"/>
    <property type="match status" value="1"/>
</dbReference>
<dbReference type="Pfam" id="PF00072">
    <property type="entry name" value="Response_reg"/>
    <property type="match status" value="1"/>
</dbReference>
<evidence type="ECO:0000259" key="6">
    <source>
        <dbReference type="PROSITE" id="PS50110"/>
    </source>
</evidence>
<evidence type="ECO:0000256" key="1">
    <source>
        <dbReference type="ARBA" id="ARBA00023015"/>
    </source>
</evidence>
<evidence type="ECO:0000313" key="8">
    <source>
        <dbReference type="Proteomes" id="UP001172083"/>
    </source>
</evidence>
<dbReference type="SUPFAM" id="SSF46894">
    <property type="entry name" value="C-terminal effector domain of the bipartite response regulators"/>
    <property type="match status" value="1"/>
</dbReference>
<evidence type="ECO:0000256" key="4">
    <source>
        <dbReference type="PROSITE-ProRule" id="PRU00169"/>
    </source>
</evidence>
<protein>
    <submittedName>
        <fullName evidence="7">Response regulator transcription factor</fullName>
    </submittedName>
</protein>
<dbReference type="RefSeq" id="WP_346756420.1">
    <property type="nucleotide sequence ID" value="NZ_JAUJEB010000001.1"/>
</dbReference>
<proteinExistence type="predicted"/>
<feature type="domain" description="HTH luxR-type" evidence="5">
    <location>
        <begin position="151"/>
        <end position="216"/>
    </location>
</feature>
<dbReference type="PROSITE" id="PS00622">
    <property type="entry name" value="HTH_LUXR_1"/>
    <property type="match status" value="1"/>
</dbReference>
<dbReference type="InterPro" id="IPR016032">
    <property type="entry name" value="Sig_transdc_resp-reg_C-effctor"/>
</dbReference>
<reference evidence="7" key="1">
    <citation type="submission" date="2023-06" db="EMBL/GenBank/DDBJ databases">
        <title>Genomic of Agaribacillus aureum.</title>
        <authorList>
            <person name="Wang G."/>
        </authorList>
    </citation>
    <scope>NUCLEOTIDE SEQUENCE</scope>
    <source>
        <strain evidence="7">BMA12</strain>
    </source>
</reference>
<keyword evidence="1" id="KW-0805">Transcription regulation</keyword>